<protein>
    <recommendedName>
        <fullName evidence="4">NADH dehydrogenase subunit 6</fullName>
    </recommendedName>
</protein>
<feature type="transmembrane region" description="Helical" evidence="1">
    <location>
        <begin position="92"/>
        <end position="116"/>
    </location>
</feature>
<evidence type="ECO:0000313" key="2">
    <source>
        <dbReference type="EMBL" id="PAU73395.1"/>
    </source>
</evidence>
<feature type="transmembrane region" description="Helical" evidence="1">
    <location>
        <begin position="51"/>
        <end position="72"/>
    </location>
</feature>
<keyword evidence="1" id="KW-0472">Membrane</keyword>
<evidence type="ECO:0000313" key="3">
    <source>
        <dbReference type="Proteomes" id="UP000218675"/>
    </source>
</evidence>
<keyword evidence="3" id="KW-1185">Reference proteome</keyword>
<keyword evidence="1" id="KW-1133">Transmembrane helix</keyword>
<dbReference type="EMBL" id="NSKA01000001">
    <property type="protein sequence ID" value="PAU73395.1"/>
    <property type="molecule type" value="Genomic_DNA"/>
</dbReference>
<accession>A0ABX4HLX6</accession>
<sequence>MKLLVVFVSTIHSSLAHAEVLDKVRTPQDILLTSIILIIAFLIVSKIRKPWAFWPYVVMIFILILIEADFIINDEIFHMARLEYHERHNSQWYAAYVYLELFINIFIFIFSFISYFKKNKITINGIR</sequence>
<feature type="transmembrane region" description="Helical" evidence="1">
    <location>
        <begin position="28"/>
        <end position="44"/>
    </location>
</feature>
<proteinExistence type="predicted"/>
<dbReference type="Proteomes" id="UP000218675">
    <property type="component" value="Unassembled WGS sequence"/>
</dbReference>
<organism evidence="2 3">
    <name type="scientific">Vreelandella alkaliphila</name>
    <dbReference type="NCBI Taxonomy" id="272774"/>
    <lineage>
        <taxon>Bacteria</taxon>
        <taxon>Pseudomonadati</taxon>
        <taxon>Pseudomonadota</taxon>
        <taxon>Gammaproteobacteria</taxon>
        <taxon>Oceanospirillales</taxon>
        <taxon>Halomonadaceae</taxon>
        <taxon>Vreelandella</taxon>
    </lineage>
</organism>
<evidence type="ECO:0000256" key="1">
    <source>
        <dbReference type="SAM" id="Phobius"/>
    </source>
</evidence>
<reference evidence="2 3" key="1">
    <citation type="submission" date="2017-08" db="EMBL/GenBank/DDBJ databases">
        <title>Halomonas binhaiensis sp. nov., isolated from saline alkaline soil.</title>
        <authorList>
            <person name="Wang D."/>
            <person name="Zhang G."/>
        </authorList>
    </citation>
    <scope>NUCLEOTIDE SEQUENCE [LARGE SCALE GENOMIC DNA]</scope>
    <source>
        <strain evidence="2 3">WN018</strain>
    </source>
</reference>
<dbReference type="RefSeq" id="WP_095602507.1">
    <property type="nucleotide sequence ID" value="NZ_NSKA01000001.1"/>
</dbReference>
<comment type="caution">
    <text evidence="2">The sequence shown here is derived from an EMBL/GenBank/DDBJ whole genome shotgun (WGS) entry which is preliminary data.</text>
</comment>
<gene>
    <name evidence="2" type="ORF">CK497_02000</name>
</gene>
<evidence type="ECO:0008006" key="4">
    <source>
        <dbReference type="Google" id="ProtNLM"/>
    </source>
</evidence>
<keyword evidence="1" id="KW-0812">Transmembrane</keyword>
<name>A0ABX4HLX6_9GAMM</name>